<dbReference type="AlphaFoldDB" id="A0A1Q6R7P3"/>
<dbReference type="EMBL" id="MNTG01000020">
    <property type="protein sequence ID" value="OLA38398.1"/>
    <property type="molecule type" value="Genomic_DNA"/>
</dbReference>
<gene>
    <name evidence="3" type="ORF">BHW43_03490</name>
</gene>
<dbReference type="PANTHER" id="PTHR42954">
    <property type="entry name" value="FE(2+) TRANSPORT PROTEIN A"/>
    <property type="match status" value="1"/>
</dbReference>
<name>A0A1Q6R7P3_9FIRM</name>
<comment type="caution">
    <text evidence="3">The sequence shown here is derived from an EMBL/GenBank/DDBJ whole genome shotgun (WGS) entry which is preliminary data.</text>
</comment>
<dbReference type="PANTHER" id="PTHR42954:SF2">
    <property type="entry name" value="FE(2+) TRANSPORT PROTEIN A"/>
    <property type="match status" value="1"/>
</dbReference>
<sequence>METTTLDKLPLGQEAIIAKVGGEGSILRRRLLDMGLTPCTRVMVRKRAPLGDPLEISLRGYELTLRAEEAAKITVTPEVSEA</sequence>
<evidence type="ECO:0000313" key="3">
    <source>
        <dbReference type="EMBL" id="OLA38398.1"/>
    </source>
</evidence>
<dbReference type="InterPro" id="IPR052713">
    <property type="entry name" value="FeoA"/>
</dbReference>
<dbReference type="GO" id="GO:0046914">
    <property type="term" value="F:transition metal ion binding"/>
    <property type="evidence" value="ECO:0007669"/>
    <property type="project" value="InterPro"/>
</dbReference>
<reference evidence="3 4" key="1">
    <citation type="journal article" date="2016" name="Nat. Biotechnol.">
        <title>Measurement of bacterial replication rates in microbial communities.</title>
        <authorList>
            <person name="Brown C.T."/>
            <person name="Olm M.R."/>
            <person name="Thomas B.C."/>
            <person name="Banfield J.F."/>
        </authorList>
    </citation>
    <scope>NUCLEOTIDE SEQUENCE [LARGE SCALE GENOMIC DNA]</scope>
    <source>
        <strain evidence="3">46_33</strain>
    </source>
</reference>
<feature type="domain" description="Ferrous iron transporter FeoA-like" evidence="2">
    <location>
        <begin position="4"/>
        <end position="77"/>
    </location>
</feature>
<evidence type="ECO:0000313" key="4">
    <source>
        <dbReference type="Proteomes" id="UP000186777"/>
    </source>
</evidence>
<dbReference type="STRING" id="626940.BHW43_03490"/>
<dbReference type="InterPro" id="IPR038157">
    <property type="entry name" value="FeoA_core_dom"/>
</dbReference>
<dbReference type="Proteomes" id="UP000186777">
    <property type="component" value="Unassembled WGS sequence"/>
</dbReference>
<dbReference type="SMART" id="SM00899">
    <property type="entry name" value="FeoA"/>
    <property type="match status" value="1"/>
</dbReference>
<dbReference type="Pfam" id="PF04023">
    <property type="entry name" value="FeoA"/>
    <property type="match status" value="1"/>
</dbReference>
<keyword evidence="1" id="KW-0408">Iron</keyword>
<dbReference type="RefSeq" id="WP_303679532.1">
    <property type="nucleotide sequence ID" value="NZ_MNTG01000020.1"/>
</dbReference>
<organism evidence="3 4">
    <name type="scientific">Phascolarctobacterium succinatutens</name>
    <dbReference type="NCBI Taxonomy" id="626940"/>
    <lineage>
        <taxon>Bacteria</taxon>
        <taxon>Bacillati</taxon>
        <taxon>Bacillota</taxon>
        <taxon>Negativicutes</taxon>
        <taxon>Acidaminococcales</taxon>
        <taxon>Acidaminococcaceae</taxon>
        <taxon>Phascolarctobacterium</taxon>
    </lineage>
</organism>
<evidence type="ECO:0000256" key="1">
    <source>
        <dbReference type="ARBA" id="ARBA00023004"/>
    </source>
</evidence>
<proteinExistence type="predicted"/>
<evidence type="ECO:0000259" key="2">
    <source>
        <dbReference type="SMART" id="SM00899"/>
    </source>
</evidence>
<dbReference type="InterPro" id="IPR007167">
    <property type="entry name" value="Fe-transptr_FeoA-like"/>
</dbReference>
<dbReference type="Gene3D" id="2.30.30.90">
    <property type="match status" value="1"/>
</dbReference>
<accession>A0A1Q6R7P3</accession>
<dbReference type="InterPro" id="IPR008988">
    <property type="entry name" value="Transcriptional_repressor_C"/>
</dbReference>
<protein>
    <submittedName>
        <fullName evidence="3">Ferrous iron transport protein A</fullName>
    </submittedName>
</protein>
<dbReference type="SUPFAM" id="SSF50037">
    <property type="entry name" value="C-terminal domain of transcriptional repressors"/>
    <property type="match status" value="1"/>
</dbReference>